<evidence type="ECO:0000313" key="7">
    <source>
        <dbReference type="EMBL" id="CAL1536905.1"/>
    </source>
</evidence>
<evidence type="ECO:0000256" key="4">
    <source>
        <dbReference type="PROSITE-ProRule" id="PRU00175"/>
    </source>
</evidence>
<organism evidence="7 8">
    <name type="scientific">Lymnaea stagnalis</name>
    <name type="common">Great pond snail</name>
    <name type="synonym">Helix stagnalis</name>
    <dbReference type="NCBI Taxonomy" id="6523"/>
    <lineage>
        <taxon>Eukaryota</taxon>
        <taxon>Metazoa</taxon>
        <taxon>Spiralia</taxon>
        <taxon>Lophotrochozoa</taxon>
        <taxon>Mollusca</taxon>
        <taxon>Gastropoda</taxon>
        <taxon>Heterobranchia</taxon>
        <taxon>Euthyneura</taxon>
        <taxon>Panpulmonata</taxon>
        <taxon>Hygrophila</taxon>
        <taxon>Lymnaeoidea</taxon>
        <taxon>Lymnaeidae</taxon>
        <taxon>Lymnaea</taxon>
    </lineage>
</organism>
<dbReference type="InterPro" id="IPR013083">
    <property type="entry name" value="Znf_RING/FYVE/PHD"/>
</dbReference>
<feature type="domain" description="RING-type" evidence="6">
    <location>
        <begin position="265"/>
        <end position="300"/>
    </location>
</feature>
<evidence type="ECO:0000256" key="1">
    <source>
        <dbReference type="ARBA" id="ARBA00022723"/>
    </source>
</evidence>
<evidence type="ECO:0000313" key="8">
    <source>
        <dbReference type="Proteomes" id="UP001497497"/>
    </source>
</evidence>
<dbReference type="FunFam" id="1.10.1170.10:FF:000002">
    <property type="entry name" value="Baculoviral IAP repeat containing 7"/>
    <property type="match status" value="1"/>
</dbReference>
<dbReference type="PROSITE" id="PS50089">
    <property type="entry name" value="ZF_RING_2"/>
    <property type="match status" value="1"/>
</dbReference>
<feature type="compositionally biased region" description="Polar residues" evidence="5">
    <location>
        <begin position="142"/>
        <end position="168"/>
    </location>
</feature>
<name>A0AAV2HTY8_LYMST</name>
<dbReference type="SUPFAM" id="SSF57850">
    <property type="entry name" value="RING/U-box"/>
    <property type="match status" value="1"/>
</dbReference>
<keyword evidence="1" id="KW-0479">Metal-binding</keyword>
<evidence type="ECO:0000256" key="2">
    <source>
        <dbReference type="ARBA" id="ARBA00022771"/>
    </source>
</evidence>
<keyword evidence="3" id="KW-0862">Zinc</keyword>
<evidence type="ECO:0000256" key="3">
    <source>
        <dbReference type="ARBA" id="ARBA00022833"/>
    </source>
</evidence>
<evidence type="ECO:0000259" key="6">
    <source>
        <dbReference type="PROSITE" id="PS50089"/>
    </source>
</evidence>
<dbReference type="AlphaFoldDB" id="A0AAV2HTY8"/>
<sequence length="312" mass="34555">MAHSSLTHLTVHSDPLEHLIREMNELGVMTIESYYQEHSVSIKSVSQVNDAIPLRLVFFCVDKMAKEGRKISGETLHSECESLVALIPGHFRNDLRPVERDGKEITVSDLETRRASRFSSLNSIMSQSLDSVAATDGRRGEVTQNLVPSSRRSFQTSNQTFSTPSNFTPAPFDSLDNSSSRLNPADGNDYVDNINVQLSLSTLEPPSILGAGGFSNQTSRPLSYPDVEVKENMQRETESTAGDRLRDYLVAVERENELLEISRTCTLCKTNPRGVTFLPCGHFITCLECAGPIFVCSVCRKNILATVDTYLS</sequence>
<protein>
    <recommendedName>
        <fullName evidence="6">RING-type domain-containing protein</fullName>
    </recommendedName>
</protein>
<comment type="caution">
    <text evidence="7">The sequence shown here is derived from an EMBL/GenBank/DDBJ whole genome shotgun (WGS) entry which is preliminary data.</text>
</comment>
<keyword evidence="2 4" id="KW-0863">Zinc-finger</keyword>
<dbReference type="GO" id="GO:0008270">
    <property type="term" value="F:zinc ion binding"/>
    <property type="evidence" value="ECO:0007669"/>
    <property type="project" value="UniProtKB-KW"/>
</dbReference>
<reference evidence="7 8" key="1">
    <citation type="submission" date="2024-04" db="EMBL/GenBank/DDBJ databases">
        <authorList>
            <consortium name="Genoscope - CEA"/>
            <person name="William W."/>
        </authorList>
    </citation>
    <scope>NUCLEOTIDE SEQUENCE [LARGE SCALE GENOMIC DNA]</scope>
</reference>
<dbReference type="EMBL" id="CAXITT010000242">
    <property type="protein sequence ID" value="CAL1536905.1"/>
    <property type="molecule type" value="Genomic_DNA"/>
</dbReference>
<dbReference type="InterPro" id="IPR001841">
    <property type="entry name" value="Znf_RING"/>
</dbReference>
<dbReference type="Proteomes" id="UP001497497">
    <property type="component" value="Unassembled WGS sequence"/>
</dbReference>
<proteinExistence type="predicted"/>
<accession>A0AAV2HTY8</accession>
<gene>
    <name evidence="7" type="ORF">GSLYS_00010818001</name>
</gene>
<dbReference type="Pfam" id="PF13920">
    <property type="entry name" value="zf-C3HC4_3"/>
    <property type="match status" value="1"/>
</dbReference>
<evidence type="ECO:0000256" key="5">
    <source>
        <dbReference type="SAM" id="MobiDB-lite"/>
    </source>
</evidence>
<dbReference type="Gene3D" id="3.30.40.10">
    <property type="entry name" value="Zinc/RING finger domain, C3HC4 (zinc finger)"/>
    <property type="match status" value="1"/>
</dbReference>
<feature type="region of interest" description="Disordered" evidence="5">
    <location>
        <begin position="132"/>
        <end position="186"/>
    </location>
</feature>
<keyword evidence="8" id="KW-1185">Reference proteome</keyword>